<dbReference type="OrthoDB" id="9811934at2"/>
<dbReference type="AlphaFoldDB" id="A0A5S5DWA7"/>
<keyword evidence="3" id="KW-1185">Reference proteome</keyword>
<sequence>MIRNISFVIIFITLVSCSEGSLTIPIQTKPKIELIKTIGGTNNEAAQSIVKTSDGGYAILGYTQSNDNDVEYKNDTSFDYYVLKFSSEDVLQWSKTYGGSGDDRGKSIIQTQDGGFAIFGYSKSNDLDVTNNAGDRDFWLAKLDENGNLSWQKSFGFQGRDDGTKLIETNDGGYLITGELDVTASGGEGNSRTANRHAGGDYWVIKLDNIGNKEWSKYYGGNFTDTPQGIAKTSDGGYIITGTSDSSDVDITNNKGTYDFWIIRISSTGDLIWEKNFGGSEIDEARAISTINDGNFIIVGDTRSTDIDVSLNNGGADLWLIKISPEGNLLWEKSFGGSSFDVARSISKTNDGGFIISGSSRSIDNGFTNQGENDAWILKISSEGNQEWQQIIGGSNIDFLYDAVELNDGTVIAVGESSSNDGDILLNRGFSDLLIIKLK</sequence>
<proteinExistence type="predicted"/>
<dbReference type="PROSITE" id="PS50927">
    <property type="entry name" value="BULB_LECTIN"/>
    <property type="match status" value="1"/>
</dbReference>
<protein>
    <recommendedName>
        <fullName evidence="1">Bulb-type lectin domain-containing protein</fullName>
    </recommendedName>
</protein>
<gene>
    <name evidence="2" type="ORF">C7447_101623</name>
</gene>
<dbReference type="PROSITE" id="PS51257">
    <property type="entry name" value="PROKAR_LIPOPROTEIN"/>
    <property type="match status" value="1"/>
</dbReference>
<evidence type="ECO:0000313" key="3">
    <source>
        <dbReference type="Proteomes" id="UP000323136"/>
    </source>
</evidence>
<dbReference type="Proteomes" id="UP000323136">
    <property type="component" value="Unassembled WGS sequence"/>
</dbReference>
<name>A0A5S5DWA7_9FLAO</name>
<accession>A0A5S5DWA7</accession>
<feature type="domain" description="Bulb-type lectin" evidence="1">
    <location>
        <begin position="224"/>
        <end position="369"/>
    </location>
</feature>
<dbReference type="PANTHER" id="PTHR42754:SF1">
    <property type="entry name" value="LIPOPROTEIN"/>
    <property type="match status" value="1"/>
</dbReference>
<reference evidence="2 3" key="1">
    <citation type="submission" date="2019-07" db="EMBL/GenBank/DDBJ databases">
        <title>Genomic Encyclopedia of Type Strains, Phase IV (KMG-IV): sequencing the most valuable type-strain genomes for metagenomic binning, comparative biology and taxonomic classification.</title>
        <authorList>
            <person name="Goeker M."/>
        </authorList>
    </citation>
    <scope>NUCLEOTIDE SEQUENCE [LARGE SCALE GENOMIC DNA]</scope>
    <source>
        <strain evidence="2 3">DSM 18961</strain>
    </source>
</reference>
<organism evidence="2 3">
    <name type="scientific">Tenacibaculum adriaticum</name>
    <dbReference type="NCBI Taxonomy" id="413713"/>
    <lineage>
        <taxon>Bacteria</taxon>
        <taxon>Pseudomonadati</taxon>
        <taxon>Bacteroidota</taxon>
        <taxon>Flavobacteriia</taxon>
        <taxon>Flavobacteriales</taxon>
        <taxon>Flavobacteriaceae</taxon>
        <taxon>Tenacibaculum</taxon>
    </lineage>
</organism>
<evidence type="ECO:0000259" key="1">
    <source>
        <dbReference type="PROSITE" id="PS50927"/>
    </source>
</evidence>
<dbReference type="InterPro" id="IPR001480">
    <property type="entry name" value="Bulb-type_lectin_dom"/>
</dbReference>
<dbReference type="EMBL" id="VNIA01000001">
    <property type="protein sequence ID" value="TYQ00015.1"/>
    <property type="molecule type" value="Genomic_DNA"/>
</dbReference>
<dbReference type="RefSeq" id="WP_148868703.1">
    <property type="nucleotide sequence ID" value="NZ_VNIA01000001.1"/>
</dbReference>
<dbReference type="PANTHER" id="PTHR42754">
    <property type="entry name" value="ENDOGLUCANASE"/>
    <property type="match status" value="1"/>
</dbReference>
<comment type="caution">
    <text evidence="2">The sequence shown here is derived from an EMBL/GenBank/DDBJ whole genome shotgun (WGS) entry which is preliminary data.</text>
</comment>
<evidence type="ECO:0000313" key="2">
    <source>
        <dbReference type="EMBL" id="TYQ00015.1"/>
    </source>
</evidence>